<dbReference type="AlphaFoldDB" id="A0A5J5GE67"/>
<keyword evidence="2" id="KW-1185">Reference proteome</keyword>
<dbReference type="Proteomes" id="UP000326554">
    <property type="component" value="Unassembled WGS sequence"/>
</dbReference>
<organism evidence="1 2">
    <name type="scientific">Histidinibacterium aquaticum</name>
    <dbReference type="NCBI Taxonomy" id="2613962"/>
    <lineage>
        <taxon>Bacteria</taxon>
        <taxon>Pseudomonadati</taxon>
        <taxon>Pseudomonadota</taxon>
        <taxon>Alphaproteobacteria</taxon>
        <taxon>Rhodobacterales</taxon>
        <taxon>Paracoccaceae</taxon>
        <taxon>Histidinibacterium</taxon>
    </lineage>
</organism>
<gene>
    <name evidence="1" type="ORF">F3S47_17880</name>
</gene>
<evidence type="ECO:0008006" key="3">
    <source>
        <dbReference type="Google" id="ProtNLM"/>
    </source>
</evidence>
<dbReference type="RefSeq" id="WP_150446671.1">
    <property type="nucleotide sequence ID" value="NZ_VYQE01000006.1"/>
</dbReference>
<name>A0A5J5GE67_9RHOB</name>
<reference evidence="1 2" key="1">
    <citation type="submission" date="2019-09" db="EMBL/GenBank/DDBJ databases">
        <authorList>
            <person name="Park J.-S."/>
            <person name="Choi H.-J."/>
        </authorList>
    </citation>
    <scope>NUCLEOTIDE SEQUENCE [LARGE SCALE GENOMIC DNA]</scope>
    <source>
        <strain evidence="1 2">176SS1-4</strain>
    </source>
</reference>
<evidence type="ECO:0000313" key="2">
    <source>
        <dbReference type="Proteomes" id="UP000326554"/>
    </source>
</evidence>
<sequence>MMQTHHCEIDFYIDGELGPDDASAVETELTFSHAARTRFDELWRQKDMLIRALEALDTPSPANRQTARLQANLARAIAPRISTSESSPLASLPPDLH</sequence>
<dbReference type="EMBL" id="VYQE01000006">
    <property type="protein sequence ID" value="KAA9005764.1"/>
    <property type="molecule type" value="Genomic_DNA"/>
</dbReference>
<protein>
    <recommendedName>
        <fullName evidence="3">Anti-sigma factor</fullName>
    </recommendedName>
</protein>
<proteinExistence type="predicted"/>
<accession>A0A5J5GE67</accession>
<evidence type="ECO:0000313" key="1">
    <source>
        <dbReference type="EMBL" id="KAA9005764.1"/>
    </source>
</evidence>
<comment type="caution">
    <text evidence="1">The sequence shown here is derived from an EMBL/GenBank/DDBJ whole genome shotgun (WGS) entry which is preliminary data.</text>
</comment>